<dbReference type="InterPro" id="IPR052017">
    <property type="entry name" value="TSUP"/>
</dbReference>
<dbReference type="EMBL" id="CP002281">
    <property type="protein sequence ID" value="ADO83343.1"/>
    <property type="molecule type" value="Genomic_DNA"/>
</dbReference>
<dbReference type="RefSeq" id="WP_013388010.1">
    <property type="nucleotide sequence ID" value="NC_014632.1"/>
</dbReference>
<keyword evidence="5 8" id="KW-0812">Transmembrane</keyword>
<reference evidence="9 10" key="1">
    <citation type="journal article" date="2010" name="Stand. Genomic Sci.">
        <title>Complete genome sequence of Ilyobacter polytropus type strain (CuHbu1).</title>
        <authorList>
            <person name="Sikorski J."/>
            <person name="Chertkov O."/>
            <person name="Lapidus A."/>
            <person name="Nolan M."/>
            <person name="Lucas S."/>
            <person name="Del Rio T.G."/>
            <person name="Tice H."/>
            <person name="Cheng J.F."/>
            <person name="Tapia R."/>
            <person name="Han C."/>
            <person name="Goodwin L."/>
            <person name="Pitluck S."/>
            <person name="Liolios K."/>
            <person name="Ivanova N."/>
            <person name="Mavromatis K."/>
            <person name="Mikhailova N."/>
            <person name="Pati A."/>
            <person name="Chen A."/>
            <person name="Palaniappan K."/>
            <person name="Land M."/>
            <person name="Hauser L."/>
            <person name="Chang Y.J."/>
            <person name="Jeffries C.D."/>
            <person name="Brambilla E."/>
            <person name="Yasawong M."/>
            <person name="Rohde M."/>
            <person name="Pukall R."/>
            <person name="Spring S."/>
            <person name="Goker M."/>
            <person name="Woyke T."/>
            <person name="Bristow J."/>
            <person name="Eisen J.A."/>
            <person name="Markowitz V."/>
            <person name="Hugenholtz P."/>
            <person name="Kyrpides N.C."/>
            <person name="Klenk H.P."/>
        </authorList>
    </citation>
    <scope>NUCLEOTIDE SEQUENCE [LARGE SCALE GENOMIC DNA]</scope>
    <source>
        <strain evidence="10">ATCC 51220 / DSM 2926 / LMG 16218 / CuHBu1</strain>
    </source>
</reference>
<keyword evidence="3" id="KW-0813">Transport</keyword>
<proteinExistence type="inferred from homology"/>
<comment type="similarity">
    <text evidence="2 8">Belongs to the 4-toluene sulfonate uptake permease (TSUP) (TC 2.A.102) family.</text>
</comment>
<keyword evidence="10" id="KW-1185">Reference proteome</keyword>
<comment type="subcellular location">
    <subcellularLocation>
        <location evidence="1 8">Cell membrane</location>
        <topology evidence="1 8">Multi-pass membrane protein</topology>
    </subcellularLocation>
</comment>
<sequence>MIYIILAVGALIAGVITAIAGGGGMLIMAILMMVDMPIKMIIGTNRLSALMDNGTSAYHYNKNGNVNKTFLKYAIIPGAIGTIAGTKMLAMMDGKVLERLIPMILIALVIHSLTSKKVGIESNFEGFTKKTIAMGIIVTFIIGVYMGFFGMAAGSFFALALVYIFKFDFLEAVATVKPLLFLMGVTSIFFYAAEGLIDYKYALFITVFRILGSRFGSGYASKKGSKLVKPVFLTLCMAIVLKDVFY</sequence>
<evidence type="ECO:0000256" key="4">
    <source>
        <dbReference type="ARBA" id="ARBA00022475"/>
    </source>
</evidence>
<feature type="transmembrane region" description="Helical" evidence="8">
    <location>
        <begin position="6"/>
        <end position="31"/>
    </location>
</feature>
<dbReference type="AlphaFoldDB" id="E3H8S9"/>
<dbReference type="PANTHER" id="PTHR30269">
    <property type="entry name" value="TRANSMEMBRANE PROTEIN YFCA"/>
    <property type="match status" value="1"/>
</dbReference>
<dbReference type="eggNOG" id="COG0730">
    <property type="taxonomic scope" value="Bacteria"/>
</dbReference>
<gene>
    <name evidence="9" type="ordered locus">Ilyop_1564</name>
</gene>
<evidence type="ECO:0000313" key="10">
    <source>
        <dbReference type="Proteomes" id="UP000006875"/>
    </source>
</evidence>
<feature type="transmembrane region" description="Helical" evidence="8">
    <location>
        <begin position="96"/>
        <end position="114"/>
    </location>
</feature>
<dbReference type="KEGG" id="ipo:Ilyop_1564"/>
<feature type="transmembrane region" description="Helical" evidence="8">
    <location>
        <begin position="134"/>
        <end position="165"/>
    </location>
</feature>
<keyword evidence="7 8" id="KW-0472">Membrane</keyword>
<evidence type="ECO:0000256" key="5">
    <source>
        <dbReference type="ARBA" id="ARBA00022692"/>
    </source>
</evidence>
<feature type="transmembrane region" description="Helical" evidence="8">
    <location>
        <begin position="172"/>
        <end position="193"/>
    </location>
</feature>
<evidence type="ECO:0000256" key="2">
    <source>
        <dbReference type="ARBA" id="ARBA00009142"/>
    </source>
</evidence>
<dbReference type="InterPro" id="IPR002781">
    <property type="entry name" value="TM_pro_TauE-like"/>
</dbReference>
<dbReference type="Pfam" id="PF01925">
    <property type="entry name" value="TauE"/>
    <property type="match status" value="1"/>
</dbReference>
<evidence type="ECO:0000256" key="8">
    <source>
        <dbReference type="RuleBase" id="RU363041"/>
    </source>
</evidence>
<protein>
    <recommendedName>
        <fullName evidence="8">Probable membrane transporter protein</fullName>
    </recommendedName>
</protein>
<dbReference type="Proteomes" id="UP000006875">
    <property type="component" value="Chromosome"/>
</dbReference>
<organism evidence="9 10">
    <name type="scientific">Ilyobacter polytropus (strain ATCC 51220 / DSM 2926 / LMG 16218 / CuHBu1)</name>
    <dbReference type="NCBI Taxonomy" id="572544"/>
    <lineage>
        <taxon>Bacteria</taxon>
        <taxon>Fusobacteriati</taxon>
        <taxon>Fusobacteriota</taxon>
        <taxon>Fusobacteriia</taxon>
        <taxon>Fusobacteriales</taxon>
        <taxon>Fusobacteriaceae</taxon>
        <taxon>Ilyobacter</taxon>
    </lineage>
</organism>
<dbReference type="OrthoDB" id="554695at2"/>
<evidence type="ECO:0000313" key="9">
    <source>
        <dbReference type="EMBL" id="ADO83343.1"/>
    </source>
</evidence>
<keyword evidence="4 8" id="KW-1003">Cell membrane</keyword>
<evidence type="ECO:0000256" key="6">
    <source>
        <dbReference type="ARBA" id="ARBA00022989"/>
    </source>
</evidence>
<dbReference type="PANTHER" id="PTHR30269:SF0">
    <property type="entry name" value="MEMBRANE TRANSPORTER PROTEIN YFCA-RELATED"/>
    <property type="match status" value="1"/>
</dbReference>
<keyword evidence="6 8" id="KW-1133">Transmembrane helix</keyword>
<evidence type="ECO:0000256" key="7">
    <source>
        <dbReference type="ARBA" id="ARBA00023136"/>
    </source>
</evidence>
<evidence type="ECO:0000256" key="3">
    <source>
        <dbReference type="ARBA" id="ARBA00022448"/>
    </source>
</evidence>
<accession>E3H8S9</accession>
<evidence type="ECO:0000256" key="1">
    <source>
        <dbReference type="ARBA" id="ARBA00004651"/>
    </source>
</evidence>
<name>E3H8S9_ILYPC</name>
<dbReference type="HOGENOM" id="CLU_045498_2_2_0"/>
<dbReference type="GO" id="GO:0005886">
    <property type="term" value="C:plasma membrane"/>
    <property type="evidence" value="ECO:0007669"/>
    <property type="project" value="UniProtKB-SubCell"/>
</dbReference>